<dbReference type="CDD" id="cd02274">
    <property type="entry name" value="DHDPR_N"/>
    <property type="match status" value="1"/>
</dbReference>
<dbReference type="FunFam" id="3.30.360.10:FF:000004">
    <property type="entry name" value="4-hydroxy-tetrahydrodipicolinate reductase"/>
    <property type="match status" value="1"/>
</dbReference>
<feature type="binding site" evidence="13">
    <location>
        <begin position="7"/>
        <end position="12"/>
    </location>
    <ligand>
        <name>NAD(+)</name>
        <dbReference type="ChEBI" id="CHEBI:57540"/>
    </ligand>
</feature>
<dbReference type="Pfam" id="PF05173">
    <property type="entry name" value="DapB_C"/>
    <property type="match status" value="1"/>
</dbReference>
<evidence type="ECO:0000256" key="8">
    <source>
        <dbReference type="ARBA" id="ARBA00023154"/>
    </source>
</evidence>
<feature type="active site" description="Proton donor" evidence="13">
    <location>
        <position position="158"/>
    </location>
</feature>
<evidence type="ECO:0000256" key="10">
    <source>
        <dbReference type="ARBA" id="ARBA00038983"/>
    </source>
</evidence>
<dbReference type="STRING" id="1385369.N825_15075"/>
<evidence type="ECO:0000256" key="9">
    <source>
        <dbReference type="ARBA" id="ARBA00037922"/>
    </source>
</evidence>
<dbReference type="PANTHER" id="PTHR20836">
    <property type="entry name" value="DIHYDRODIPICOLINATE REDUCTASE"/>
    <property type="match status" value="1"/>
</dbReference>
<dbReference type="Gene3D" id="3.40.50.720">
    <property type="entry name" value="NAD(P)-binding Rossmann-like Domain"/>
    <property type="match status" value="1"/>
</dbReference>
<dbReference type="InterPro" id="IPR023940">
    <property type="entry name" value="DHDPR_bac"/>
</dbReference>
<evidence type="ECO:0000259" key="14">
    <source>
        <dbReference type="Pfam" id="PF01113"/>
    </source>
</evidence>
<dbReference type="Gene3D" id="3.30.360.10">
    <property type="entry name" value="Dihydrodipicolinate Reductase, domain 2"/>
    <property type="match status" value="1"/>
</dbReference>
<dbReference type="OrthoDB" id="9790352at2"/>
<feature type="binding site" evidence="13">
    <location>
        <begin position="121"/>
        <end position="124"/>
    </location>
    <ligand>
        <name>NAD(+)</name>
        <dbReference type="ChEBI" id="CHEBI:57540"/>
    </ligand>
</feature>
<feature type="binding site" evidence="13">
    <location>
        <position position="155"/>
    </location>
    <ligand>
        <name>(S)-2,3,4,5-tetrahydrodipicolinate</name>
        <dbReference type="ChEBI" id="CHEBI:16845"/>
    </ligand>
</feature>
<sequence length="266" mass="27604">MKIGVVGCAGRMGQMLVRRILVTAGCELAGGTDRAGSEAIGRDIAGITGLDPIGMLVTDDPVQLFADADAVIDFTSPNATERHAALAAQAKTVHIVGTTGLNPGQIDALRKAAQHTAIVHAPNMSLGVNLLMVLVEQVSRTLGPDFDIEIVEMHHRHKVDAPSGTSLGLGRAAAAGRGVDLDAVAARVRDGHTGERRRGDIGFAVMRGGDVVGDHSVVFAGEGERIELGHRAGDRGIYAVGAVRAALWAHGKPPGLYSMRDVLALG</sequence>
<comment type="catalytic activity">
    <reaction evidence="11 13">
        <text>(S)-2,3,4,5-tetrahydrodipicolinate + NADP(+) + H2O = (2S,4S)-4-hydroxy-2,3,4,5-tetrahydrodipicolinate + NADPH + H(+)</text>
        <dbReference type="Rhea" id="RHEA:35331"/>
        <dbReference type="ChEBI" id="CHEBI:15377"/>
        <dbReference type="ChEBI" id="CHEBI:15378"/>
        <dbReference type="ChEBI" id="CHEBI:16845"/>
        <dbReference type="ChEBI" id="CHEBI:57783"/>
        <dbReference type="ChEBI" id="CHEBI:58349"/>
        <dbReference type="ChEBI" id="CHEBI:67139"/>
        <dbReference type="EC" id="1.17.1.8"/>
    </reaction>
</comment>
<protein>
    <recommendedName>
        <fullName evidence="10 13">4-hydroxy-tetrahydrodipicolinate reductase</fullName>
        <shortName evidence="13">HTPA reductase</shortName>
        <ecNumber evidence="10 13">1.17.1.8</ecNumber>
    </recommendedName>
</protein>
<proteinExistence type="inferred from homology"/>
<dbReference type="PATRIC" id="fig|1385369.3.peg.4868"/>
<dbReference type="InterPro" id="IPR000846">
    <property type="entry name" value="DapB_N"/>
</dbReference>
<dbReference type="Pfam" id="PF01113">
    <property type="entry name" value="DapB_N"/>
    <property type="match status" value="1"/>
</dbReference>
<dbReference type="PIRSF" id="PIRSF000161">
    <property type="entry name" value="DHPR"/>
    <property type="match status" value="1"/>
</dbReference>
<keyword evidence="6 13" id="KW-0560">Oxidoreductase</keyword>
<evidence type="ECO:0000313" key="16">
    <source>
        <dbReference type="EMBL" id="EWY37975.1"/>
    </source>
</evidence>
<dbReference type="GO" id="GO:0051287">
    <property type="term" value="F:NAD binding"/>
    <property type="evidence" value="ECO:0007669"/>
    <property type="project" value="UniProtKB-UniRule"/>
</dbReference>
<evidence type="ECO:0000256" key="2">
    <source>
        <dbReference type="ARBA" id="ARBA00022490"/>
    </source>
</evidence>
<dbReference type="GO" id="GO:0005737">
    <property type="term" value="C:cytoplasm"/>
    <property type="evidence" value="ECO:0007669"/>
    <property type="project" value="UniProtKB-SubCell"/>
</dbReference>
<comment type="subcellular location">
    <subcellularLocation>
        <location evidence="13">Cytoplasm</location>
    </subcellularLocation>
</comment>
<evidence type="ECO:0000256" key="11">
    <source>
        <dbReference type="ARBA" id="ARBA00049080"/>
    </source>
</evidence>
<dbReference type="InterPro" id="IPR022664">
    <property type="entry name" value="DapB_N_CS"/>
</dbReference>
<gene>
    <name evidence="13" type="primary">dapB</name>
    <name evidence="16" type="ORF">N825_15075</name>
</gene>
<evidence type="ECO:0000256" key="3">
    <source>
        <dbReference type="ARBA" id="ARBA00022605"/>
    </source>
</evidence>
<dbReference type="SUPFAM" id="SSF55347">
    <property type="entry name" value="Glyceraldehyde-3-phosphate dehydrogenase-like, C-terminal domain"/>
    <property type="match status" value="1"/>
</dbReference>
<evidence type="ECO:0000256" key="1">
    <source>
        <dbReference type="ARBA" id="ARBA00006642"/>
    </source>
</evidence>
<comment type="function">
    <text evidence="13">Catalyzes the conversion of 4-hydroxy-tetrahydrodipicolinate (HTPA) to tetrahydrodipicolinate.</text>
</comment>
<evidence type="ECO:0000256" key="13">
    <source>
        <dbReference type="HAMAP-Rule" id="MF_00102"/>
    </source>
</evidence>
<reference evidence="16 17" key="1">
    <citation type="submission" date="2013-08" db="EMBL/GenBank/DDBJ databases">
        <title>The genome sequence of Skermanella stibiiresistens.</title>
        <authorList>
            <person name="Zhu W."/>
            <person name="Wang G."/>
        </authorList>
    </citation>
    <scope>NUCLEOTIDE SEQUENCE [LARGE SCALE GENOMIC DNA]</scope>
    <source>
        <strain evidence="16 17">SB22</strain>
    </source>
</reference>
<dbReference type="SUPFAM" id="SSF51735">
    <property type="entry name" value="NAD(P)-binding Rossmann-fold domains"/>
    <property type="match status" value="1"/>
</dbReference>
<evidence type="ECO:0000256" key="4">
    <source>
        <dbReference type="ARBA" id="ARBA00022857"/>
    </source>
</evidence>
<evidence type="ECO:0000313" key="17">
    <source>
        <dbReference type="Proteomes" id="UP000019486"/>
    </source>
</evidence>
<dbReference type="AlphaFoldDB" id="W9GVP6"/>
<feature type="domain" description="Dihydrodipicolinate reductase C-terminal" evidence="15">
    <location>
        <begin position="127"/>
        <end position="263"/>
    </location>
</feature>
<dbReference type="UniPathway" id="UPA00034">
    <property type="reaction ID" value="UER00018"/>
</dbReference>
<feature type="binding site" evidence="13">
    <location>
        <position position="34"/>
    </location>
    <ligand>
        <name>NADP(+)</name>
        <dbReference type="ChEBI" id="CHEBI:58349"/>
    </ligand>
</feature>
<dbReference type="PANTHER" id="PTHR20836:SF0">
    <property type="entry name" value="4-HYDROXY-TETRAHYDRODIPICOLINATE REDUCTASE 1, CHLOROPLASTIC-RELATED"/>
    <property type="match status" value="1"/>
</dbReference>
<comment type="caution">
    <text evidence="16">The sequence shown here is derived from an EMBL/GenBank/DDBJ whole genome shotgun (WGS) entry which is preliminary data.</text>
</comment>
<dbReference type="EC" id="1.17.1.8" evidence="10 13"/>
<organism evidence="16 17">
    <name type="scientific">Skermanella stibiiresistens SB22</name>
    <dbReference type="NCBI Taxonomy" id="1385369"/>
    <lineage>
        <taxon>Bacteria</taxon>
        <taxon>Pseudomonadati</taxon>
        <taxon>Pseudomonadota</taxon>
        <taxon>Alphaproteobacteria</taxon>
        <taxon>Rhodospirillales</taxon>
        <taxon>Azospirillaceae</taxon>
        <taxon>Skermanella</taxon>
    </lineage>
</organism>
<keyword evidence="7 13" id="KW-0520">NAD</keyword>
<evidence type="ECO:0000256" key="7">
    <source>
        <dbReference type="ARBA" id="ARBA00023027"/>
    </source>
</evidence>
<keyword evidence="17" id="KW-1185">Reference proteome</keyword>
<feature type="domain" description="Dihydrodipicolinate reductase N-terminal" evidence="14">
    <location>
        <begin position="1"/>
        <end position="124"/>
    </location>
</feature>
<evidence type="ECO:0000259" key="15">
    <source>
        <dbReference type="Pfam" id="PF05173"/>
    </source>
</evidence>
<dbReference type="InterPro" id="IPR036291">
    <property type="entry name" value="NAD(P)-bd_dom_sf"/>
</dbReference>
<dbReference type="PROSITE" id="PS01298">
    <property type="entry name" value="DAPB"/>
    <property type="match status" value="1"/>
</dbReference>
<keyword evidence="8 13" id="KW-0457">Lysine biosynthesis</keyword>
<dbReference type="NCBIfam" id="TIGR00036">
    <property type="entry name" value="dapB"/>
    <property type="match status" value="1"/>
</dbReference>
<feature type="binding site" evidence="13">
    <location>
        <begin position="164"/>
        <end position="165"/>
    </location>
    <ligand>
        <name>(S)-2,3,4,5-tetrahydrodipicolinate</name>
        <dbReference type="ChEBI" id="CHEBI:16845"/>
    </ligand>
</feature>
<keyword evidence="3 13" id="KW-0028">Amino-acid biosynthesis</keyword>
<comment type="similarity">
    <text evidence="1 13">Belongs to the DapB family.</text>
</comment>
<keyword evidence="5 13" id="KW-0220">Diaminopimelate biosynthesis</keyword>
<dbReference type="HAMAP" id="MF_00102">
    <property type="entry name" value="DapB"/>
    <property type="match status" value="1"/>
</dbReference>
<feature type="active site" description="Proton donor/acceptor" evidence="13">
    <location>
        <position position="154"/>
    </location>
</feature>
<dbReference type="GO" id="GO:0009089">
    <property type="term" value="P:lysine biosynthetic process via diaminopimelate"/>
    <property type="evidence" value="ECO:0007669"/>
    <property type="project" value="UniProtKB-UniRule"/>
</dbReference>
<comment type="subunit">
    <text evidence="13">Homotetramer.</text>
</comment>
<name>W9GVP6_9PROT</name>
<evidence type="ECO:0000256" key="5">
    <source>
        <dbReference type="ARBA" id="ARBA00022915"/>
    </source>
</evidence>
<dbReference type="InterPro" id="IPR022663">
    <property type="entry name" value="DapB_C"/>
</dbReference>
<keyword evidence="4 13" id="KW-0521">NADP</keyword>
<comment type="caution">
    <text evidence="13">Was originally thought to be a dihydrodipicolinate reductase (DHDPR), catalyzing the conversion of dihydrodipicolinate to tetrahydrodipicolinate. However, it was shown in E.coli that the substrate of the enzymatic reaction is not dihydrodipicolinate (DHDP) but in fact (2S,4S)-4-hydroxy-2,3,4,5-tetrahydrodipicolinic acid (HTPA), the product released by the DapA-catalyzed reaction.</text>
</comment>
<feature type="binding site" evidence="13">
    <location>
        <begin position="97"/>
        <end position="99"/>
    </location>
    <ligand>
        <name>NAD(+)</name>
        <dbReference type="ChEBI" id="CHEBI:57540"/>
    </ligand>
</feature>
<comment type="catalytic activity">
    <reaction evidence="12 13">
        <text>(S)-2,3,4,5-tetrahydrodipicolinate + NAD(+) + H2O = (2S,4S)-4-hydroxy-2,3,4,5-tetrahydrodipicolinate + NADH + H(+)</text>
        <dbReference type="Rhea" id="RHEA:35323"/>
        <dbReference type="ChEBI" id="CHEBI:15377"/>
        <dbReference type="ChEBI" id="CHEBI:15378"/>
        <dbReference type="ChEBI" id="CHEBI:16845"/>
        <dbReference type="ChEBI" id="CHEBI:57540"/>
        <dbReference type="ChEBI" id="CHEBI:57945"/>
        <dbReference type="ChEBI" id="CHEBI:67139"/>
        <dbReference type="EC" id="1.17.1.8"/>
    </reaction>
</comment>
<dbReference type="GO" id="GO:0050661">
    <property type="term" value="F:NADP binding"/>
    <property type="evidence" value="ECO:0007669"/>
    <property type="project" value="UniProtKB-UniRule"/>
</dbReference>
<dbReference type="RefSeq" id="WP_037457753.1">
    <property type="nucleotide sequence ID" value="NZ_AVFL01000021.1"/>
</dbReference>
<evidence type="ECO:0000256" key="6">
    <source>
        <dbReference type="ARBA" id="ARBA00023002"/>
    </source>
</evidence>
<dbReference type="GO" id="GO:0016726">
    <property type="term" value="F:oxidoreductase activity, acting on CH or CH2 groups, NAD or NADP as acceptor"/>
    <property type="evidence" value="ECO:0007669"/>
    <property type="project" value="UniProtKB-UniRule"/>
</dbReference>
<evidence type="ECO:0000256" key="12">
    <source>
        <dbReference type="ARBA" id="ARBA00049396"/>
    </source>
</evidence>
<accession>W9GVP6</accession>
<dbReference type="Proteomes" id="UP000019486">
    <property type="component" value="Unassembled WGS sequence"/>
</dbReference>
<feature type="binding site" evidence="13">
    <location>
        <position position="33"/>
    </location>
    <ligand>
        <name>NAD(+)</name>
        <dbReference type="ChEBI" id="CHEBI:57540"/>
    </ligand>
</feature>
<dbReference type="GO" id="GO:0008839">
    <property type="term" value="F:4-hydroxy-tetrahydrodipicolinate reductase"/>
    <property type="evidence" value="ECO:0007669"/>
    <property type="project" value="UniProtKB-UniRule"/>
</dbReference>
<keyword evidence="2 13" id="KW-0963">Cytoplasm</keyword>
<dbReference type="EMBL" id="AVFL01000021">
    <property type="protein sequence ID" value="EWY37975.1"/>
    <property type="molecule type" value="Genomic_DNA"/>
</dbReference>
<dbReference type="GO" id="GO:0019877">
    <property type="term" value="P:diaminopimelate biosynthetic process"/>
    <property type="evidence" value="ECO:0007669"/>
    <property type="project" value="UniProtKB-UniRule"/>
</dbReference>
<comment type="pathway">
    <text evidence="9 13">Amino-acid biosynthesis; L-lysine biosynthesis via DAP pathway; (S)-tetrahydrodipicolinate from L-aspartate: step 4/4.</text>
</comment>